<feature type="transmembrane region" description="Helical" evidence="2">
    <location>
        <begin position="285"/>
        <end position="308"/>
    </location>
</feature>
<dbReference type="OrthoDB" id="5421784at2759"/>
<feature type="compositionally biased region" description="Polar residues" evidence="1">
    <location>
        <begin position="482"/>
        <end position="495"/>
    </location>
</feature>
<organism evidence="3 4">
    <name type="scientific">Erysiphe neolycopersici</name>
    <dbReference type="NCBI Taxonomy" id="212602"/>
    <lineage>
        <taxon>Eukaryota</taxon>
        <taxon>Fungi</taxon>
        <taxon>Dikarya</taxon>
        <taxon>Ascomycota</taxon>
        <taxon>Pezizomycotina</taxon>
        <taxon>Leotiomycetes</taxon>
        <taxon>Erysiphales</taxon>
        <taxon>Erysiphaceae</taxon>
        <taxon>Erysiphe</taxon>
    </lineage>
</organism>
<gene>
    <name evidence="3" type="ORF">OnM2_025020</name>
</gene>
<dbReference type="AlphaFoldDB" id="A0A420I172"/>
<evidence type="ECO:0000313" key="3">
    <source>
        <dbReference type="EMBL" id="RKF63424.1"/>
    </source>
</evidence>
<dbReference type="STRING" id="212602.A0A420I172"/>
<dbReference type="EMBL" id="MCFK01002570">
    <property type="protein sequence ID" value="RKF63424.1"/>
    <property type="molecule type" value="Genomic_DNA"/>
</dbReference>
<keyword evidence="4" id="KW-1185">Reference proteome</keyword>
<reference evidence="3 4" key="1">
    <citation type="journal article" date="2018" name="BMC Genomics">
        <title>Comparative genome analyses reveal sequence features reflecting distinct modes of host-adaptation between dicot and monocot powdery mildew.</title>
        <authorList>
            <person name="Wu Y."/>
            <person name="Ma X."/>
            <person name="Pan Z."/>
            <person name="Kale S.D."/>
            <person name="Song Y."/>
            <person name="King H."/>
            <person name="Zhang Q."/>
            <person name="Presley C."/>
            <person name="Deng X."/>
            <person name="Wei C.I."/>
            <person name="Xiao S."/>
        </authorList>
    </citation>
    <scope>NUCLEOTIDE SEQUENCE [LARGE SCALE GENOMIC DNA]</scope>
    <source>
        <strain evidence="3">UMSG2</strain>
    </source>
</reference>
<comment type="caution">
    <text evidence="3">The sequence shown here is derived from an EMBL/GenBank/DDBJ whole genome shotgun (WGS) entry which is preliminary data.</text>
</comment>
<evidence type="ECO:0000313" key="4">
    <source>
        <dbReference type="Proteomes" id="UP000286134"/>
    </source>
</evidence>
<evidence type="ECO:0000256" key="2">
    <source>
        <dbReference type="SAM" id="Phobius"/>
    </source>
</evidence>
<dbReference type="Proteomes" id="UP000286134">
    <property type="component" value="Unassembled WGS sequence"/>
</dbReference>
<protein>
    <submittedName>
        <fullName evidence="3">Uncharacterized protein</fullName>
    </submittedName>
</protein>
<keyword evidence="2" id="KW-1133">Transmembrane helix</keyword>
<keyword evidence="2" id="KW-0472">Membrane</keyword>
<proteinExistence type="predicted"/>
<accession>A0A420I172</accession>
<evidence type="ECO:0000256" key="1">
    <source>
        <dbReference type="SAM" id="MobiDB-lite"/>
    </source>
</evidence>
<sequence>MIDYLAWLSLFLVRQDNDERKHPQYKRLFQREEVYVMESQLTEIVALATESIALQTEAREKNVGTFATQAIMSAELISNSKNITSSPKVTLVATIASTPTYQALPSMYHHALPNKLRSSLIASSYATRIQHSNNETPTPVISSQILSQSQNILALTSLHNGPSEFPSLNYNRNFTSLISSPNIASGHVNSLSIVISTSSKLSFASLIAITSSTSTSSFDRGIKATASSLSSLPTESVTPSQTMLTPTSTITTKVENTQSSSALSIASPTKVSSHHFSHHAPYTPVVVGSVMGSIAGVAMLVFFIMLLLRWQKSNKWMVSSDNEAISGVPRGAPRQKLSGDISLQKPHNFSMPAALASFTVTKLMSQKKCRLSSSTNPDEKAFYRISGRKLPSVFQHGGDGYGEGAPAPSINNASSCDNNLQGLFSVSGYASRSSLALSPSGGINRVIHPNLPLDSLTEPDLLQPPILKPPQLPDSIGRSRPSMDSSLTSRFTEEV</sequence>
<name>A0A420I172_9PEZI</name>
<feature type="region of interest" description="Disordered" evidence="1">
    <location>
        <begin position="458"/>
        <end position="495"/>
    </location>
</feature>
<keyword evidence="2" id="KW-0812">Transmembrane</keyword>